<dbReference type="GO" id="GO:0005886">
    <property type="term" value="C:plasma membrane"/>
    <property type="evidence" value="ECO:0007669"/>
    <property type="project" value="UniProtKB-SubCell"/>
</dbReference>
<dbReference type="PANTHER" id="PTHR11432:SF3">
    <property type="entry name" value="NADH-UBIQUINONE OXIDOREDUCTASE CHAIN 1"/>
    <property type="match status" value="1"/>
</dbReference>
<evidence type="ECO:0000313" key="7">
    <source>
        <dbReference type="EMBL" id="CAA9488479.1"/>
    </source>
</evidence>
<keyword evidence="5" id="KW-0520">NAD</keyword>
<name>A0A6J4SBT6_9BACT</name>
<dbReference type="EMBL" id="CADCVN010000520">
    <property type="protein sequence ID" value="CAA9488479.1"/>
    <property type="molecule type" value="Genomic_DNA"/>
</dbReference>
<dbReference type="GO" id="GO:0009060">
    <property type="term" value="P:aerobic respiration"/>
    <property type="evidence" value="ECO:0007669"/>
    <property type="project" value="TreeGrafter"/>
</dbReference>
<keyword evidence="7" id="KW-0560">Oxidoreductase</keyword>
<keyword evidence="4 6" id="KW-0472">Membrane</keyword>
<protein>
    <submittedName>
        <fullName evidence="7">NADH-ubiquinone oxidoreductase chain H</fullName>
        <ecNumber evidence="7">1.6.5.3</ecNumber>
    </submittedName>
</protein>
<keyword evidence="2 5" id="KW-0812">Transmembrane</keyword>
<reference evidence="7" key="1">
    <citation type="submission" date="2020-02" db="EMBL/GenBank/DDBJ databases">
        <authorList>
            <person name="Meier V. D."/>
        </authorList>
    </citation>
    <scope>NUCLEOTIDE SEQUENCE</scope>
    <source>
        <strain evidence="7">AVDCRST_MAG96</strain>
    </source>
</reference>
<organism evidence="7">
    <name type="scientific">uncultured Segetibacter sp</name>
    <dbReference type="NCBI Taxonomy" id="481133"/>
    <lineage>
        <taxon>Bacteria</taxon>
        <taxon>Pseudomonadati</taxon>
        <taxon>Bacteroidota</taxon>
        <taxon>Chitinophagia</taxon>
        <taxon>Chitinophagales</taxon>
        <taxon>Chitinophagaceae</taxon>
        <taxon>Segetibacter</taxon>
        <taxon>environmental samples</taxon>
    </lineage>
</organism>
<proteinExistence type="inferred from homology"/>
<evidence type="ECO:0000256" key="2">
    <source>
        <dbReference type="ARBA" id="ARBA00022692"/>
    </source>
</evidence>
<keyword evidence="7" id="KW-0830">Ubiquinone</keyword>
<keyword evidence="3 6" id="KW-1133">Transmembrane helix</keyword>
<dbReference type="InterPro" id="IPR001694">
    <property type="entry name" value="NADH_UbQ_OxRdtase_su1/FPO"/>
</dbReference>
<dbReference type="GO" id="GO:0003954">
    <property type="term" value="F:NADH dehydrogenase activity"/>
    <property type="evidence" value="ECO:0007669"/>
    <property type="project" value="TreeGrafter"/>
</dbReference>
<evidence type="ECO:0000256" key="6">
    <source>
        <dbReference type="SAM" id="Phobius"/>
    </source>
</evidence>
<sequence>MFIFMWVRWTLPRFRYDQLMNLGWKSLIPLALINMFITGAVILWRQG</sequence>
<feature type="transmembrane region" description="Helical" evidence="6">
    <location>
        <begin position="22"/>
        <end position="44"/>
    </location>
</feature>
<evidence type="ECO:0000256" key="1">
    <source>
        <dbReference type="ARBA" id="ARBA00004141"/>
    </source>
</evidence>
<gene>
    <name evidence="7" type="ORF">AVDCRST_MAG96-1385</name>
</gene>
<dbReference type="Pfam" id="PF00146">
    <property type="entry name" value="NADHdh"/>
    <property type="match status" value="1"/>
</dbReference>
<dbReference type="EC" id="1.6.5.3" evidence="7"/>
<dbReference type="AlphaFoldDB" id="A0A6J4SBT6"/>
<evidence type="ECO:0000256" key="5">
    <source>
        <dbReference type="RuleBase" id="RU000471"/>
    </source>
</evidence>
<comment type="subcellular location">
    <subcellularLocation>
        <location evidence="5">Cell membrane</location>
        <topology evidence="5">Multi-pass membrane protein</topology>
    </subcellularLocation>
    <subcellularLocation>
        <location evidence="1">Membrane</location>
        <topology evidence="1">Multi-pass membrane protein</topology>
    </subcellularLocation>
</comment>
<evidence type="ECO:0000256" key="4">
    <source>
        <dbReference type="ARBA" id="ARBA00023136"/>
    </source>
</evidence>
<comment type="similarity">
    <text evidence="5">Belongs to the complex I subunit 1 family.</text>
</comment>
<evidence type="ECO:0000256" key="3">
    <source>
        <dbReference type="ARBA" id="ARBA00022989"/>
    </source>
</evidence>
<dbReference type="PANTHER" id="PTHR11432">
    <property type="entry name" value="NADH DEHYDROGENASE SUBUNIT 1"/>
    <property type="match status" value="1"/>
</dbReference>
<accession>A0A6J4SBT6</accession>